<dbReference type="InterPro" id="IPR036388">
    <property type="entry name" value="WH-like_DNA-bd_sf"/>
</dbReference>
<reference evidence="2 3" key="1">
    <citation type="journal article" date="2020" name="ISME J.">
        <title>Comparative genomics reveals insights into cyanobacterial evolution and habitat adaptation.</title>
        <authorList>
            <person name="Chen M.Y."/>
            <person name="Teng W.K."/>
            <person name="Zhao L."/>
            <person name="Hu C.X."/>
            <person name="Zhou Y.K."/>
            <person name="Han B.P."/>
            <person name="Song L.R."/>
            <person name="Shu W.S."/>
        </authorList>
    </citation>
    <scope>NUCLEOTIDE SEQUENCE [LARGE SCALE GENOMIC DNA]</scope>
    <source>
        <strain evidence="2 3">FACHB-838</strain>
    </source>
</reference>
<proteinExistence type="predicted"/>
<dbReference type="Proteomes" id="UP000623440">
    <property type="component" value="Unassembled WGS sequence"/>
</dbReference>
<dbReference type="Pfam" id="PF01710">
    <property type="entry name" value="HTH_Tnp_IS630"/>
    <property type="match status" value="1"/>
</dbReference>
<feature type="domain" description="Transposase Synechocystis PCC 6803" evidence="1">
    <location>
        <begin position="3"/>
        <end position="90"/>
    </location>
</feature>
<gene>
    <name evidence="2" type="ORF">H6G97_28570</name>
</gene>
<name>A0ABR8DY38_9NOSO</name>
<dbReference type="Gene3D" id="1.10.10.10">
    <property type="entry name" value="Winged helix-like DNA-binding domain superfamily/Winged helix DNA-binding domain"/>
    <property type="match status" value="1"/>
</dbReference>
<accession>A0ABR8DY38</accession>
<sequence length="100" mass="11379">MKAYSIDLQEKIVNTYEKGGTSIRKVAVQFGVAKSYVQKLIQLHRVQGHLEPKKQGGAMKGRLDDFGRELAEMVQIYPDATLWEYCEYFGENTTFGCVQV</sequence>
<dbReference type="SUPFAM" id="SSF46689">
    <property type="entry name" value="Homeodomain-like"/>
    <property type="match status" value="1"/>
</dbReference>
<comment type="caution">
    <text evidence="2">The sequence shown here is derived from an EMBL/GenBank/DDBJ whole genome shotgun (WGS) entry which is preliminary data.</text>
</comment>
<organism evidence="2 3">
    <name type="scientific">Nostoc flagelliforme FACHB-838</name>
    <dbReference type="NCBI Taxonomy" id="2692904"/>
    <lineage>
        <taxon>Bacteria</taxon>
        <taxon>Bacillati</taxon>
        <taxon>Cyanobacteriota</taxon>
        <taxon>Cyanophyceae</taxon>
        <taxon>Nostocales</taxon>
        <taxon>Nostocaceae</taxon>
        <taxon>Nostoc</taxon>
    </lineage>
</organism>
<evidence type="ECO:0000313" key="2">
    <source>
        <dbReference type="EMBL" id="MBD2533309.1"/>
    </source>
</evidence>
<evidence type="ECO:0000313" key="3">
    <source>
        <dbReference type="Proteomes" id="UP000623440"/>
    </source>
</evidence>
<dbReference type="RefSeq" id="WP_190943888.1">
    <property type="nucleotide sequence ID" value="NZ_JACJSI010000090.1"/>
</dbReference>
<dbReference type="InterPro" id="IPR009057">
    <property type="entry name" value="Homeodomain-like_sf"/>
</dbReference>
<protein>
    <submittedName>
        <fullName evidence="2">Transposase</fullName>
    </submittedName>
</protein>
<dbReference type="EMBL" id="JACJSI010000090">
    <property type="protein sequence ID" value="MBD2533309.1"/>
    <property type="molecule type" value="Genomic_DNA"/>
</dbReference>
<evidence type="ECO:0000259" key="1">
    <source>
        <dbReference type="Pfam" id="PF01710"/>
    </source>
</evidence>
<keyword evidence="3" id="KW-1185">Reference proteome</keyword>
<dbReference type="InterPro" id="IPR002622">
    <property type="entry name" value="Transposase_14"/>
</dbReference>